<evidence type="ECO:0000256" key="4">
    <source>
        <dbReference type="ARBA" id="ARBA00022771"/>
    </source>
</evidence>
<keyword evidence="5" id="KW-0862">Zinc</keyword>
<dbReference type="InterPro" id="IPR013087">
    <property type="entry name" value="Znf_C2H2_type"/>
</dbReference>
<feature type="compositionally biased region" description="Low complexity" evidence="8">
    <location>
        <begin position="411"/>
        <end position="436"/>
    </location>
</feature>
<comment type="subcellular location">
    <subcellularLocation>
        <location evidence="1">Nucleus</location>
    </subcellularLocation>
</comment>
<keyword evidence="2" id="KW-0479">Metal-binding</keyword>
<keyword evidence="3" id="KW-0677">Repeat</keyword>
<dbReference type="Pfam" id="PF00096">
    <property type="entry name" value="zf-C2H2"/>
    <property type="match status" value="3"/>
</dbReference>
<evidence type="ECO:0000313" key="11">
    <source>
        <dbReference type="WBParaSite" id="TREG1_87230.1"/>
    </source>
</evidence>
<dbReference type="PROSITE" id="PS00028">
    <property type="entry name" value="ZINC_FINGER_C2H2_1"/>
    <property type="match status" value="3"/>
</dbReference>
<dbReference type="PANTHER" id="PTHR23235">
    <property type="entry name" value="KRUEPPEL-LIKE TRANSCRIPTION FACTOR"/>
    <property type="match status" value="1"/>
</dbReference>
<dbReference type="FunFam" id="3.30.160.60:FF:000072">
    <property type="entry name" value="zinc finger protein 143 isoform X1"/>
    <property type="match status" value="1"/>
</dbReference>
<dbReference type="GO" id="GO:0000981">
    <property type="term" value="F:DNA-binding transcription factor activity, RNA polymerase II-specific"/>
    <property type="evidence" value="ECO:0007669"/>
    <property type="project" value="TreeGrafter"/>
</dbReference>
<name>A0AA85KGX6_TRIRE</name>
<evidence type="ECO:0000259" key="9">
    <source>
        <dbReference type="PROSITE" id="PS50157"/>
    </source>
</evidence>
<dbReference type="PROSITE" id="PS50157">
    <property type="entry name" value="ZINC_FINGER_C2H2_2"/>
    <property type="match status" value="3"/>
</dbReference>
<evidence type="ECO:0000256" key="3">
    <source>
        <dbReference type="ARBA" id="ARBA00022737"/>
    </source>
</evidence>
<sequence>MKMLQTLSNSVIDWMLPTDDIKTAFNDIPTGHTPTNASDGSFRDFSKWENLNTPTPLDKEPDNYFIYPPNSTIKTEPVTEDDQSFPTRSVTEYYNDNNLQIFGVQYLKPLTECENNYVTQPSTPLVYCNLESYSASSTTNQEIKSEGQNDNLSLLSPITPVPNYNTNIIVDQWSTDTSLHPTKFTMDDMDSSIYACQYDNNSNNAVYTSLETHMPWTTTTYHNSNNNVTHSNTFTTTSNNHINVNNMINPRNYLHPEIDHTCSTSISTNIIPRINNSGEYCCKNGISSELSLIHQNNNNNNNKQYPLKLSDQQKPFVCGMLNCNKRFVRIDELKRHQRTHSEIKQFVCDICKKGFTRSDHLMTHRRTHTGERPYECKLCDRRFARSDERNRHTKTHMRDKPRRGRKPRNANILPTGTTITTATTTPPLPNTTPATAPSTITSSTVVVNNFPTYNVLPCCSMKIDYPLECKNIPDENKSNIV</sequence>
<keyword evidence="4 7" id="KW-0863">Zinc-finger</keyword>
<reference evidence="11" key="2">
    <citation type="submission" date="2023-11" db="UniProtKB">
        <authorList>
            <consortium name="WormBaseParasite"/>
        </authorList>
    </citation>
    <scope>IDENTIFICATION</scope>
</reference>
<feature type="domain" description="C2H2-type" evidence="9">
    <location>
        <begin position="316"/>
        <end position="345"/>
    </location>
</feature>
<reference evidence="10" key="1">
    <citation type="submission" date="2022-06" db="EMBL/GenBank/DDBJ databases">
        <authorList>
            <person name="Berger JAMES D."/>
            <person name="Berger JAMES D."/>
        </authorList>
    </citation>
    <scope>NUCLEOTIDE SEQUENCE [LARGE SCALE GENOMIC DNA]</scope>
</reference>
<dbReference type="GO" id="GO:0008270">
    <property type="term" value="F:zinc ion binding"/>
    <property type="evidence" value="ECO:0007669"/>
    <property type="project" value="UniProtKB-KW"/>
</dbReference>
<feature type="compositionally biased region" description="Basic residues" evidence="8">
    <location>
        <begin position="391"/>
        <end position="408"/>
    </location>
</feature>
<dbReference type="FunFam" id="3.30.160.60:FF:000690">
    <property type="entry name" value="Zinc finger protein 354C"/>
    <property type="match status" value="1"/>
</dbReference>
<keyword evidence="10" id="KW-1185">Reference proteome</keyword>
<evidence type="ECO:0000256" key="7">
    <source>
        <dbReference type="PROSITE-ProRule" id="PRU00042"/>
    </source>
</evidence>
<dbReference type="GO" id="GO:0000978">
    <property type="term" value="F:RNA polymerase II cis-regulatory region sequence-specific DNA binding"/>
    <property type="evidence" value="ECO:0007669"/>
    <property type="project" value="TreeGrafter"/>
</dbReference>
<dbReference type="AlphaFoldDB" id="A0AA85KGX6"/>
<keyword evidence="6" id="KW-0539">Nucleus</keyword>
<feature type="domain" description="C2H2-type" evidence="9">
    <location>
        <begin position="374"/>
        <end position="401"/>
    </location>
</feature>
<evidence type="ECO:0000256" key="2">
    <source>
        <dbReference type="ARBA" id="ARBA00022723"/>
    </source>
</evidence>
<dbReference type="PANTHER" id="PTHR23235:SF60">
    <property type="entry name" value="STRIPE, ISOFORM D"/>
    <property type="match status" value="1"/>
</dbReference>
<organism evidence="10 11">
    <name type="scientific">Trichobilharzia regenti</name>
    <name type="common">Nasal bird schistosome</name>
    <dbReference type="NCBI Taxonomy" id="157069"/>
    <lineage>
        <taxon>Eukaryota</taxon>
        <taxon>Metazoa</taxon>
        <taxon>Spiralia</taxon>
        <taxon>Lophotrochozoa</taxon>
        <taxon>Platyhelminthes</taxon>
        <taxon>Trematoda</taxon>
        <taxon>Digenea</taxon>
        <taxon>Strigeidida</taxon>
        <taxon>Schistosomatoidea</taxon>
        <taxon>Schistosomatidae</taxon>
        <taxon>Trichobilharzia</taxon>
    </lineage>
</organism>
<dbReference type="WBParaSite" id="TREG1_87230.1">
    <property type="protein sequence ID" value="TREG1_87230.1"/>
    <property type="gene ID" value="TREG1_87230"/>
</dbReference>
<dbReference type="Gene3D" id="3.30.160.60">
    <property type="entry name" value="Classic Zinc Finger"/>
    <property type="match status" value="3"/>
</dbReference>
<dbReference type="SMART" id="SM00355">
    <property type="entry name" value="ZnF_C2H2"/>
    <property type="match status" value="3"/>
</dbReference>
<evidence type="ECO:0000256" key="5">
    <source>
        <dbReference type="ARBA" id="ARBA00022833"/>
    </source>
</evidence>
<evidence type="ECO:0000313" key="10">
    <source>
        <dbReference type="Proteomes" id="UP000050795"/>
    </source>
</evidence>
<protein>
    <recommendedName>
        <fullName evidence="9">C2H2-type domain-containing protein</fullName>
    </recommendedName>
</protein>
<dbReference type="Proteomes" id="UP000050795">
    <property type="component" value="Unassembled WGS sequence"/>
</dbReference>
<feature type="domain" description="C2H2-type" evidence="9">
    <location>
        <begin position="346"/>
        <end position="373"/>
    </location>
</feature>
<evidence type="ECO:0000256" key="1">
    <source>
        <dbReference type="ARBA" id="ARBA00004123"/>
    </source>
</evidence>
<evidence type="ECO:0000256" key="6">
    <source>
        <dbReference type="ARBA" id="ARBA00023242"/>
    </source>
</evidence>
<dbReference type="GO" id="GO:0005634">
    <property type="term" value="C:nucleus"/>
    <property type="evidence" value="ECO:0007669"/>
    <property type="project" value="UniProtKB-SubCell"/>
</dbReference>
<proteinExistence type="predicted"/>
<dbReference type="InterPro" id="IPR036236">
    <property type="entry name" value="Znf_C2H2_sf"/>
</dbReference>
<accession>A0AA85KGX6</accession>
<evidence type="ECO:0000256" key="8">
    <source>
        <dbReference type="SAM" id="MobiDB-lite"/>
    </source>
</evidence>
<dbReference type="SUPFAM" id="SSF57667">
    <property type="entry name" value="beta-beta-alpha zinc fingers"/>
    <property type="match status" value="2"/>
</dbReference>
<dbReference type="FunFam" id="3.30.160.60:FF:000512">
    <property type="entry name" value="zinc finger protein 197 isoform X1"/>
    <property type="match status" value="1"/>
</dbReference>
<feature type="region of interest" description="Disordered" evidence="8">
    <location>
        <begin position="387"/>
        <end position="436"/>
    </location>
</feature>